<feature type="transmembrane region" description="Helical" evidence="1">
    <location>
        <begin position="426"/>
        <end position="445"/>
    </location>
</feature>
<comment type="caution">
    <text evidence="3">The sequence shown here is derived from an EMBL/GenBank/DDBJ whole genome shotgun (WGS) entry which is preliminary data.</text>
</comment>
<dbReference type="PANTHER" id="PTHR11161">
    <property type="entry name" value="O-ACYLTRANSFERASE"/>
    <property type="match status" value="1"/>
</dbReference>
<evidence type="ECO:0000313" key="4">
    <source>
        <dbReference type="Proteomes" id="UP000291343"/>
    </source>
</evidence>
<feature type="transmembrane region" description="Helical" evidence="1">
    <location>
        <begin position="581"/>
        <end position="601"/>
    </location>
</feature>
<sequence>MYSVSGTIPEDLGGYQKIYESMASFKGETYSFVVNFLMSGIDSSDNVNALGEFGVGLANCVYDLKLFQKAYQKRETWALKMLDASTQLQSGFLQGNTVDLGNFDQCLAIDNRKNNITGQHCFIYYEVDGAGSLPTVTDLQHVLSGICVPSSCSHMNLIHLLMRSSMVNKETGLEPVISRCQTRESSNPRVGSLEAVILLSFGVLGALVLIGTVLDIYLRYNQSRPIKPQMPLLELESSSREFKACKHEKYERGLLAFSFLTNGKELFQLDTANKSIKCLYGLRFFSACFILSIHRMLFDPQPFSNIFAFETEMRKWYRSIQLNAYLFVDVFFVMSGLLLAYRYSSHIKKGEKLNLVHYYLHRYIRLTPPLLAVVMLDLLLGLLCDGPYCIQVLSRNRDRCIDNAVYTLTYLNNMVDSSRKCVAQSWYLSADMQIYALAPILFYFLKKYRRSVPYLLLLCLDHLRSLDGELIYYPFYTRMGPWLIGFALGLKLQNFNNHQYQHSKRLLTYGWIVAIFCILIAIFGVYPFNQIEFQHDRITDSLFKAFYRNLFGLGFAWLIYVCHTGHCNFLNRFLSTPVLQVLGKLSYSFFLIHPFVQFLQYRSVSEPRKYSDFLQGSILLGDIFYSLGFATVLHLAVEAPTLKLEKIFFENSKLGGANRTIVKKP</sequence>
<feature type="transmembrane region" description="Helical" evidence="1">
    <location>
        <begin position="506"/>
        <end position="526"/>
    </location>
</feature>
<proteinExistence type="predicted"/>
<feature type="transmembrane region" description="Helical" evidence="1">
    <location>
        <begin position="195"/>
        <end position="218"/>
    </location>
</feature>
<feature type="transmembrane region" description="Helical" evidence="1">
    <location>
        <begin position="278"/>
        <end position="297"/>
    </location>
</feature>
<keyword evidence="1" id="KW-0472">Membrane</keyword>
<dbReference type="InterPro" id="IPR052728">
    <property type="entry name" value="O2_lipid_transport_reg"/>
</dbReference>
<dbReference type="InParanoid" id="A0A482WZY8"/>
<evidence type="ECO:0000256" key="1">
    <source>
        <dbReference type="SAM" id="Phobius"/>
    </source>
</evidence>
<dbReference type="Proteomes" id="UP000291343">
    <property type="component" value="Unassembled WGS sequence"/>
</dbReference>
<dbReference type="AlphaFoldDB" id="A0A482WZY8"/>
<dbReference type="GO" id="GO:0016747">
    <property type="term" value="F:acyltransferase activity, transferring groups other than amino-acyl groups"/>
    <property type="evidence" value="ECO:0007669"/>
    <property type="project" value="InterPro"/>
</dbReference>
<keyword evidence="1" id="KW-1133">Transmembrane helix</keyword>
<feature type="transmembrane region" description="Helical" evidence="1">
    <location>
        <begin position="322"/>
        <end position="343"/>
    </location>
</feature>
<feature type="transmembrane region" description="Helical" evidence="1">
    <location>
        <begin position="613"/>
        <end position="637"/>
    </location>
</feature>
<dbReference type="PANTHER" id="PTHR11161:SF72">
    <property type="entry name" value="FI21449P1"/>
    <property type="match status" value="1"/>
</dbReference>
<keyword evidence="4" id="KW-1185">Reference proteome</keyword>
<protein>
    <recommendedName>
        <fullName evidence="2">Nose resistant-to-fluoxetine protein N-terminal domain-containing protein</fullName>
    </recommendedName>
</protein>
<dbReference type="Pfam" id="PF20146">
    <property type="entry name" value="NRF"/>
    <property type="match status" value="1"/>
</dbReference>
<feature type="transmembrane region" description="Helical" evidence="1">
    <location>
        <begin position="546"/>
        <end position="569"/>
    </location>
</feature>
<name>A0A482WZY8_LAOST</name>
<dbReference type="Pfam" id="PF01757">
    <property type="entry name" value="Acyl_transf_3"/>
    <property type="match status" value="1"/>
</dbReference>
<dbReference type="EMBL" id="QKKF02021722">
    <property type="protein sequence ID" value="RZF38761.1"/>
    <property type="molecule type" value="Genomic_DNA"/>
</dbReference>
<organism evidence="3 4">
    <name type="scientific">Laodelphax striatellus</name>
    <name type="common">Small brown planthopper</name>
    <name type="synonym">Delphax striatella</name>
    <dbReference type="NCBI Taxonomy" id="195883"/>
    <lineage>
        <taxon>Eukaryota</taxon>
        <taxon>Metazoa</taxon>
        <taxon>Ecdysozoa</taxon>
        <taxon>Arthropoda</taxon>
        <taxon>Hexapoda</taxon>
        <taxon>Insecta</taxon>
        <taxon>Pterygota</taxon>
        <taxon>Neoptera</taxon>
        <taxon>Paraneoptera</taxon>
        <taxon>Hemiptera</taxon>
        <taxon>Auchenorrhyncha</taxon>
        <taxon>Fulgoroidea</taxon>
        <taxon>Delphacidae</taxon>
        <taxon>Criomorphinae</taxon>
        <taxon>Laodelphax</taxon>
    </lineage>
</organism>
<accession>A0A482WZY8</accession>
<keyword evidence="1" id="KW-0812">Transmembrane</keyword>
<dbReference type="InterPro" id="IPR002656">
    <property type="entry name" value="Acyl_transf_3_dom"/>
</dbReference>
<gene>
    <name evidence="3" type="ORF">LSTR_LSTR011985</name>
</gene>
<evidence type="ECO:0000259" key="2">
    <source>
        <dbReference type="SMART" id="SM00703"/>
    </source>
</evidence>
<feature type="transmembrane region" description="Helical" evidence="1">
    <location>
        <begin position="363"/>
        <end position="383"/>
    </location>
</feature>
<evidence type="ECO:0000313" key="3">
    <source>
        <dbReference type="EMBL" id="RZF38761.1"/>
    </source>
</evidence>
<dbReference type="SMART" id="SM00703">
    <property type="entry name" value="NRF"/>
    <property type="match status" value="1"/>
</dbReference>
<feature type="domain" description="Nose resistant-to-fluoxetine protein N-terminal" evidence="2">
    <location>
        <begin position="57"/>
        <end position="182"/>
    </location>
</feature>
<reference evidence="3 4" key="1">
    <citation type="journal article" date="2017" name="Gigascience">
        <title>Genome sequence of the small brown planthopper, Laodelphax striatellus.</title>
        <authorList>
            <person name="Zhu J."/>
            <person name="Jiang F."/>
            <person name="Wang X."/>
            <person name="Yang P."/>
            <person name="Bao Y."/>
            <person name="Zhao W."/>
            <person name="Wang W."/>
            <person name="Lu H."/>
            <person name="Wang Q."/>
            <person name="Cui N."/>
            <person name="Li J."/>
            <person name="Chen X."/>
            <person name="Luo L."/>
            <person name="Yu J."/>
            <person name="Kang L."/>
            <person name="Cui F."/>
        </authorList>
    </citation>
    <scope>NUCLEOTIDE SEQUENCE [LARGE SCALE GENOMIC DNA]</scope>
    <source>
        <strain evidence="3">Lst14</strain>
    </source>
</reference>
<dbReference type="InterPro" id="IPR006621">
    <property type="entry name" value="Nose-resist-to-fluoxetine_N"/>
</dbReference>
<dbReference type="OrthoDB" id="6629899at2759"/>